<accession>A0A1I7XE10</accession>
<evidence type="ECO:0000313" key="5">
    <source>
        <dbReference type="WBParaSite" id="Hba_15693"/>
    </source>
</evidence>
<evidence type="ECO:0000256" key="2">
    <source>
        <dbReference type="ARBA" id="ARBA00018874"/>
    </source>
</evidence>
<dbReference type="WBParaSite" id="Hba_15693">
    <property type="protein sequence ID" value="Hba_15693"/>
    <property type="gene ID" value="Hba_15693"/>
</dbReference>
<keyword evidence="3" id="KW-0072">Autophagy</keyword>
<dbReference type="PANTHER" id="PTHR13292">
    <property type="entry name" value="AUTOPHAGY-RELATED PROTEIN 101"/>
    <property type="match status" value="1"/>
</dbReference>
<dbReference type="GO" id="GO:0019901">
    <property type="term" value="F:protein kinase binding"/>
    <property type="evidence" value="ECO:0007669"/>
    <property type="project" value="TreeGrafter"/>
</dbReference>
<comment type="similarity">
    <text evidence="1">Belongs to the ATG101 family.</text>
</comment>
<dbReference type="Pfam" id="PF07855">
    <property type="entry name" value="ATG101"/>
    <property type="match status" value="1"/>
</dbReference>
<dbReference type="GO" id="GO:1990316">
    <property type="term" value="C:Atg1/ULK1 kinase complex"/>
    <property type="evidence" value="ECO:0007669"/>
    <property type="project" value="TreeGrafter"/>
</dbReference>
<evidence type="ECO:0000313" key="4">
    <source>
        <dbReference type="Proteomes" id="UP000095283"/>
    </source>
</evidence>
<dbReference type="GO" id="GO:0000407">
    <property type="term" value="C:phagophore assembly site"/>
    <property type="evidence" value="ECO:0007669"/>
    <property type="project" value="TreeGrafter"/>
</dbReference>
<dbReference type="GO" id="GO:0000045">
    <property type="term" value="P:autophagosome assembly"/>
    <property type="evidence" value="ECO:0007669"/>
    <property type="project" value="TreeGrafter"/>
</dbReference>
<dbReference type="InterPro" id="IPR012445">
    <property type="entry name" value="ATG101"/>
</dbReference>
<proteinExistence type="inferred from homology"/>
<reference evidence="5" key="1">
    <citation type="submission" date="2016-11" db="UniProtKB">
        <authorList>
            <consortium name="WormBaseParasite"/>
        </authorList>
    </citation>
    <scope>IDENTIFICATION</scope>
</reference>
<sequence>MNARQQEFRLSLELRQVNDAVSCIFHSLMTHRSVAKFDYKGESNYSLGCLGIKEVECDTIDLTYVRINSDELACHLAEEVQAFRDDIEQATRSTPRRTPLSSPSPTESAIPLLCAQISLEFYQKRRRQWPLADDSVSWEKWMLCLDIFKVNSYDDLARMRVSVAESVGEIVLSLCSAINRQQYLPKMPVRAELNNVFDSHFSDCQPYLFKVTRMPTTTSAVQQSGFSTVRRLIKDFTL</sequence>
<evidence type="ECO:0000256" key="1">
    <source>
        <dbReference type="ARBA" id="ARBA00007130"/>
    </source>
</evidence>
<protein>
    <recommendedName>
        <fullName evidence="2">Autophagy-related protein 101</fullName>
    </recommendedName>
</protein>
<dbReference type="Proteomes" id="UP000095283">
    <property type="component" value="Unplaced"/>
</dbReference>
<name>A0A1I7XE10_HETBA</name>
<evidence type="ECO:0000256" key="3">
    <source>
        <dbReference type="ARBA" id="ARBA00023006"/>
    </source>
</evidence>
<dbReference type="PANTHER" id="PTHR13292:SF0">
    <property type="entry name" value="AUTOPHAGY-RELATED PROTEIN 101"/>
    <property type="match status" value="1"/>
</dbReference>
<dbReference type="AlphaFoldDB" id="A0A1I7XE10"/>
<keyword evidence="4" id="KW-1185">Reference proteome</keyword>
<organism evidence="4 5">
    <name type="scientific">Heterorhabditis bacteriophora</name>
    <name type="common">Entomopathogenic nematode worm</name>
    <dbReference type="NCBI Taxonomy" id="37862"/>
    <lineage>
        <taxon>Eukaryota</taxon>
        <taxon>Metazoa</taxon>
        <taxon>Ecdysozoa</taxon>
        <taxon>Nematoda</taxon>
        <taxon>Chromadorea</taxon>
        <taxon>Rhabditida</taxon>
        <taxon>Rhabditina</taxon>
        <taxon>Rhabditomorpha</taxon>
        <taxon>Strongyloidea</taxon>
        <taxon>Heterorhabditidae</taxon>
        <taxon>Heterorhabditis</taxon>
    </lineage>
</organism>